<organism evidence="1">
    <name type="scientific">Schizaphis graminum</name>
    <name type="common">Green bug aphid</name>
    <dbReference type="NCBI Taxonomy" id="13262"/>
    <lineage>
        <taxon>Eukaryota</taxon>
        <taxon>Metazoa</taxon>
        <taxon>Ecdysozoa</taxon>
        <taxon>Arthropoda</taxon>
        <taxon>Hexapoda</taxon>
        <taxon>Insecta</taxon>
        <taxon>Pterygota</taxon>
        <taxon>Neoptera</taxon>
        <taxon>Paraneoptera</taxon>
        <taxon>Hemiptera</taxon>
        <taxon>Sternorrhyncha</taxon>
        <taxon>Aphidomorpha</taxon>
        <taxon>Aphidoidea</taxon>
        <taxon>Aphididae</taxon>
        <taxon>Aphidini</taxon>
        <taxon>Schizaphis</taxon>
    </lineage>
</organism>
<name>A0A2S2P976_SCHGA</name>
<protein>
    <submittedName>
        <fullName evidence="1">Uncharacterized protein</fullName>
    </submittedName>
</protein>
<dbReference type="EMBL" id="GGMR01013323">
    <property type="protein sequence ID" value="MBY25942.1"/>
    <property type="molecule type" value="Transcribed_RNA"/>
</dbReference>
<reference evidence="1" key="1">
    <citation type="submission" date="2018-04" db="EMBL/GenBank/DDBJ databases">
        <title>Transcriptome of Schizaphis graminum biotype I.</title>
        <authorList>
            <person name="Scully E.D."/>
            <person name="Geib S.M."/>
            <person name="Palmer N.A."/>
            <person name="Koch K."/>
            <person name="Bradshaw J."/>
            <person name="Heng-Moss T."/>
            <person name="Sarath G."/>
        </authorList>
    </citation>
    <scope>NUCLEOTIDE SEQUENCE</scope>
</reference>
<proteinExistence type="predicted"/>
<gene>
    <name evidence="1" type="ORF">g.142667</name>
</gene>
<dbReference type="AlphaFoldDB" id="A0A2S2P976"/>
<accession>A0A2S2P976</accession>
<evidence type="ECO:0000313" key="1">
    <source>
        <dbReference type="EMBL" id="MBY25942.1"/>
    </source>
</evidence>
<sequence>MSFLQLLRHRRVCVIHYDINIVVISVRAYYTRDTSPYIAVAQFFSRLEYRILYYRRVRLTLFFFVAAGVCRWSVAKMNHECACIQHTPPIIYIITMRYIMCVRCI</sequence>